<reference evidence="3" key="1">
    <citation type="submission" date="2015-06" db="UniProtKB">
        <authorList>
            <consortium name="EnsemblPlants"/>
        </authorList>
    </citation>
    <scope>IDENTIFICATION</scope>
</reference>
<evidence type="ECO:0000256" key="1">
    <source>
        <dbReference type="SAM" id="MobiDB-lite"/>
    </source>
</evidence>
<organism evidence="3">
    <name type="scientific">Aegilops tauschii</name>
    <name type="common">Tausch's goatgrass</name>
    <name type="synonym">Aegilops squarrosa</name>
    <dbReference type="NCBI Taxonomy" id="37682"/>
    <lineage>
        <taxon>Eukaryota</taxon>
        <taxon>Viridiplantae</taxon>
        <taxon>Streptophyta</taxon>
        <taxon>Embryophyta</taxon>
        <taxon>Tracheophyta</taxon>
        <taxon>Spermatophyta</taxon>
        <taxon>Magnoliopsida</taxon>
        <taxon>Liliopsida</taxon>
        <taxon>Poales</taxon>
        <taxon>Poaceae</taxon>
        <taxon>BOP clade</taxon>
        <taxon>Pooideae</taxon>
        <taxon>Triticodae</taxon>
        <taxon>Triticeae</taxon>
        <taxon>Triticinae</taxon>
        <taxon>Aegilops</taxon>
    </lineage>
</organism>
<feature type="region of interest" description="Disordered" evidence="1">
    <location>
        <begin position="47"/>
        <end position="74"/>
    </location>
</feature>
<proteinExistence type="predicted"/>
<feature type="signal peptide" evidence="2">
    <location>
        <begin position="1"/>
        <end position="26"/>
    </location>
</feature>
<evidence type="ECO:0000256" key="2">
    <source>
        <dbReference type="SAM" id="SignalP"/>
    </source>
</evidence>
<keyword evidence="2" id="KW-0732">Signal</keyword>
<protein>
    <submittedName>
        <fullName evidence="3">Uncharacterized protein</fullName>
    </submittedName>
</protein>
<sequence length="97" mass="10751">MSSSSRFCRPVTLPLLLLLLLSLSSSSLKLADASGQYRPARRLLVLPPSTHGSEQRMRVDGEKKPFKGARASLGRRKIPASRSNYVKYVDDLINIPL</sequence>
<dbReference type="AlphaFoldDB" id="M8BKR7"/>
<feature type="chain" id="PRO_5014583344" evidence="2">
    <location>
        <begin position="27"/>
        <end position="97"/>
    </location>
</feature>
<accession>M8BKR7</accession>
<dbReference type="EnsemblPlants" id="EMT25580">
    <property type="protein sequence ID" value="EMT25580"/>
    <property type="gene ID" value="F775_24372"/>
</dbReference>
<feature type="compositionally biased region" description="Basic and acidic residues" evidence="1">
    <location>
        <begin position="53"/>
        <end position="65"/>
    </location>
</feature>
<evidence type="ECO:0000313" key="3">
    <source>
        <dbReference type="EnsemblPlants" id="EMT25580"/>
    </source>
</evidence>
<name>M8BKR7_AEGTA</name>